<dbReference type="Gene3D" id="2.60.40.10">
    <property type="entry name" value="Immunoglobulins"/>
    <property type="match status" value="1"/>
</dbReference>
<evidence type="ECO:0000256" key="7">
    <source>
        <dbReference type="SAM" id="Phobius"/>
    </source>
</evidence>
<sequence length="1768" mass="186132">MAGLVQLTLLVSLLPFLTASSDSHIHTAQASLPWIRLKTAHIDVAVHPQRHERRGRSLQQQQLAAPTADQRWGALANAEQLLITLQSHASDEVMLAAVAALEENGAWVSHYIPDHTILAIGSDAAAAALRQVEGVVWVGEFAPEFKLAPEWQPLLARMEQDSLHSFLQQRHWPQNGTVGDLQPFLGALAADPVGSELRIIIEATFPIQRFGSGVRAWRENKRQLAVSVSTELLGEALSWLSHQPAVHWLAPRMQSRLHNWVASGIVQNSQDPPAAPVTFAQDGGSHPIWAAGLTGSGQVVGGGDSGVDVKNCYFNDPKVSFSSGLSTDFSSGIVSFQSTSHRKLVLYRELGDSTDNNGHGTHTMGTLTGNPADLSNVQDADYRGMAPDAKLAFIDLGNGRSDSIYTPQDLSSEYFPYTYKAGARVHSDSWGSSNTDYDFMASEIDLYTWDHQDFTSVFAAGNEGQSSATAGRMTVTSPATAKNCITAGASMTADQQLSASTSDFVVNTMTVSQGGDGAQQVEPLRVMKADIGGKVTTLYKNQYALTVADPLDGCQNPLNNAGQVSGTVVIMQRGNCLFRDKAQHAQDAGAAAVIIYDNQLNDYFQILSDGNSAAITLPVLSVPRRVGQFLTASSQSGSKPSVTFSDFTPPSQSFESLADFSSHGPTQDGRIKPDLVAPGMLLSAYTDPATSDTCSRRYMQGTSMATPVIAGSAALVRQYYTDGFYPTGVKSDANKFSPSGPLLKATLIGGAQGLAGFESDTGLPLAPPPSFRQGFGRVQLSRALPLKGNSLGWRLQVVDMANLTTGQTHSYCIKSTGGPLTVTLVWHDYPASTSAATALVNDLDLTVRAASLNGLPFLGNGGAEGGSVSADRLNNVEQVAISYLPAGQVAIEVSAHQVFAAEGPQPYALVVLGQFEGTLASPSNPVGGGTNTSGTCQIVVANITSGPLGLTNATSITYAFATQTGNGNGVSFECSLAPSASAANSSAAAWAACTSPKTYDNLADGSYYFSVRAQGEKTADSRAFTKDTVPPVAAFNSTLPGPQSAIDTATFAFQATDASSVDFQCMISAAPATLQSSINQWSSLAAIGGDSVQFGSWANCSSPQTYYGLLPGNWTLKVRATDAAGNTATSDLSANWTVAFAAGQVYTRAQSGPFALTASKNVSYVLQALMASSTGGVTPEANPSFDCQLVNQTGRLPPQSVSTASLSSSAATSASWKPCANPASFANVPDGVYTFLARVSAVDSPAADTQLSSTFTVDTTPPSVKVSSQPPAITSSKDSTLAFATADGDAKFGCLLSSAGNSSFGNSTYYACSSPVQYSSLPDGEYTFSLEARDRAGNVAAPVNVTWLVDTTPPNITALTYPMATRNSNISVSFDVTDGQYGSGVKGVDCRMRPGKLITNTTDPNDPKFDWQNCTSPAAYSGLGEGRWELSVRATDMAANTRDTGILDVYIDRTPPTNSISDGPNRNRTVPSTVIFTFQASSGGSVGSPIALTQCLLQPLTAQQFTDVQSGNTSALGFLGGSTPAISLSSVAQGVQLGSWMNCTSPATLKGIKSGNYSFQARATDDAGNQGAPTAPYGFMVDDTLPLDGASASGSGLHGWKLYAVIAGAAGAALLLLVCCVCCCSRRRRRQQQRAGIYRPQAHGSPHMVRVNGYDPAMAAAMQRSLIETRRTTTDDDSEQLRRALEASAEEQRIQKALERSLAEQRSAPRHPPARRSSDEEMRAALAASMEEQQLQVALRASMAEAATPTAPALDGHTQRVAYPQVRH</sequence>
<dbReference type="PROSITE" id="PS00138">
    <property type="entry name" value="SUBTILASE_SER"/>
    <property type="match status" value="1"/>
</dbReference>
<feature type="chain" id="PRO_5044013523" evidence="8">
    <location>
        <begin position="20"/>
        <end position="1768"/>
    </location>
</feature>
<dbReference type="SUPFAM" id="SSF52025">
    <property type="entry name" value="PA domain"/>
    <property type="match status" value="1"/>
</dbReference>
<feature type="domain" description="Peptidase S8/S53" evidence="9">
    <location>
        <begin position="295"/>
        <end position="724"/>
    </location>
</feature>
<organism evidence="11 12">
    <name type="scientific">[Myrmecia] bisecta</name>
    <dbReference type="NCBI Taxonomy" id="41462"/>
    <lineage>
        <taxon>Eukaryota</taxon>
        <taxon>Viridiplantae</taxon>
        <taxon>Chlorophyta</taxon>
        <taxon>core chlorophytes</taxon>
        <taxon>Trebouxiophyceae</taxon>
        <taxon>Trebouxiales</taxon>
        <taxon>Trebouxiaceae</taxon>
        <taxon>Myrmecia</taxon>
    </lineage>
</organism>
<dbReference type="InterPro" id="IPR003137">
    <property type="entry name" value="PA_domain"/>
</dbReference>
<accession>A0AAW1Q4U1</accession>
<feature type="signal peptide" evidence="8">
    <location>
        <begin position="1"/>
        <end position="19"/>
    </location>
</feature>
<dbReference type="Gene3D" id="2.60.120.380">
    <property type="match status" value="1"/>
</dbReference>
<dbReference type="GO" id="GO:0004252">
    <property type="term" value="F:serine-type endopeptidase activity"/>
    <property type="evidence" value="ECO:0007669"/>
    <property type="project" value="UniProtKB-UniRule"/>
</dbReference>
<keyword evidence="7" id="KW-0472">Membrane</keyword>
<dbReference type="GO" id="GO:0006508">
    <property type="term" value="P:proteolysis"/>
    <property type="evidence" value="ECO:0007669"/>
    <property type="project" value="UniProtKB-KW"/>
</dbReference>
<keyword evidence="1 5" id="KW-0645">Protease</keyword>
<dbReference type="InterPro" id="IPR036852">
    <property type="entry name" value="Peptidase_S8/S53_dom_sf"/>
</dbReference>
<keyword evidence="12" id="KW-1185">Reference proteome</keyword>
<feature type="transmembrane region" description="Helical" evidence="7">
    <location>
        <begin position="1602"/>
        <end position="1624"/>
    </location>
</feature>
<dbReference type="Gene3D" id="3.40.50.200">
    <property type="entry name" value="Peptidase S8/S53 domain"/>
    <property type="match status" value="1"/>
</dbReference>
<evidence type="ECO:0000259" key="10">
    <source>
        <dbReference type="Pfam" id="PF02225"/>
    </source>
</evidence>
<dbReference type="EMBL" id="JALJOR010000006">
    <property type="protein sequence ID" value="KAK9815878.1"/>
    <property type="molecule type" value="Genomic_DNA"/>
</dbReference>
<evidence type="ECO:0000256" key="4">
    <source>
        <dbReference type="PIRSR" id="PIRSR615500-1"/>
    </source>
</evidence>
<feature type="active site" description="Charge relay system" evidence="4 5">
    <location>
        <position position="359"/>
    </location>
</feature>
<evidence type="ECO:0000259" key="9">
    <source>
        <dbReference type="Pfam" id="PF00082"/>
    </source>
</evidence>
<dbReference type="InterPro" id="IPR013783">
    <property type="entry name" value="Ig-like_fold"/>
</dbReference>
<feature type="region of interest" description="Disordered" evidence="6">
    <location>
        <begin position="1699"/>
        <end position="1768"/>
    </location>
</feature>
<evidence type="ECO:0000313" key="12">
    <source>
        <dbReference type="Proteomes" id="UP001489004"/>
    </source>
</evidence>
<keyword evidence="8" id="KW-0732">Signal</keyword>
<evidence type="ECO:0000313" key="11">
    <source>
        <dbReference type="EMBL" id="KAK9815878.1"/>
    </source>
</evidence>
<comment type="caution">
    <text evidence="11">The sequence shown here is derived from an EMBL/GenBank/DDBJ whole genome shotgun (WGS) entry which is preliminary data.</text>
</comment>
<dbReference type="Proteomes" id="UP001489004">
    <property type="component" value="Unassembled WGS sequence"/>
</dbReference>
<feature type="active site" description="Charge relay system" evidence="4 5">
    <location>
        <position position="304"/>
    </location>
</feature>
<proteinExistence type="inferred from homology"/>
<dbReference type="PROSITE" id="PS51892">
    <property type="entry name" value="SUBTILASE"/>
    <property type="match status" value="1"/>
</dbReference>
<evidence type="ECO:0000256" key="6">
    <source>
        <dbReference type="SAM" id="MobiDB-lite"/>
    </source>
</evidence>
<feature type="active site" description="Charge relay system" evidence="4 5">
    <location>
        <position position="703"/>
    </location>
</feature>
<evidence type="ECO:0000256" key="1">
    <source>
        <dbReference type="ARBA" id="ARBA00022670"/>
    </source>
</evidence>
<dbReference type="Gene3D" id="3.50.30.30">
    <property type="match status" value="1"/>
</dbReference>
<keyword evidence="7" id="KW-0812">Transmembrane</keyword>
<dbReference type="InterPro" id="IPR023828">
    <property type="entry name" value="Peptidase_S8_Ser-AS"/>
</dbReference>
<dbReference type="InterPro" id="IPR008979">
    <property type="entry name" value="Galactose-bd-like_sf"/>
</dbReference>
<dbReference type="InterPro" id="IPR034058">
    <property type="entry name" value="TagA/B/C/D_pept_dom"/>
</dbReference>
<dbReference type="Pfam" id="PF00082">
    <property type="entry name" value="Peptidase_S8"/>
    <property type="match status" value="1"/>
</dbReference>
<dbReference type="PRINTS" id="PR00723">
    <property type="entry name" value="SUBTILISIN"/>
</dbReference>
<comment type="similarity">
    <text evidence="5">Belongs to the peptidase S8 family.</text>
</comment>
<dbReference type="InterPro" id="IPR046450">
    <property type="entry name" value="PA_dom_sf"/>
</dbReference>
<dbReference type="PANTHER" id="PTHR43399:SF5">
    <property type="entry name" value="PEPTIDASE S8 FAMILY WITH PROTEASE-ASSOCIATED DOMAIN"/>
    <property type="match status" value="1"/>
</dbReference>
<evidence type="ECO:0000256" key="2">
    <source>
        <dbReference type="ARBA" id="ARBA00022801"/>
    </source>
</evidence>
<dbReference type="InterPro" id="IPR000209">
    <property type="entry name" value="Peptidase_S8/S53_dom"/>
</dbReference>
<dbReference type="SUPFAM" id="SSF49785">
    <property type="entry name" value="Galactose-binding domain-like"/>
    <property type="match status" value="1"/>
</dbReference>
<dbReference type="InterPro" id="IPR015500">
    <property type="entry name" value="Peptidase_S8_subtilisin-rel"/>
</dbReference>
<protein>
    <submittedName>
        <fullName evidence="11">Uncharacterized protein</fullName>
    </submittedName>
</protein>
<gene>
    <name evidence="11" type="ORF">WJX72_011193</name>
</gene>
<evidence type="ECO:0000256" key="3">
    <source>
        <dbReference type="ARBA" id="ARBA00022825"/>
    </source>
</evidence>
<evidence type="ECO:0000256" key="5">
    <source>
        <dbReference type="PROSITE-ProRule" id="PRU01240"/>
    </source>
</evidence>
<dbReference type="SUPFAM" id="SSF52743">
    <property type="entry name" value="Subtilisin-like"/>
    <property type="match status" value="1"/>
</dbReference>
<keyword evidence="2 5" id="KW-0378">Hydrolase</keyword>
<dbReference type="CDD" id="cd04842">
    <property type="entry name" value="Peptidases_S8_Kp43_protease"/>
    <property type="match status" value="1"/>
</dbReference>
<evidence type="ECO:0000256" key="8">
    <source>
        <dbReference type="SAM" id="SignalP"/>
    </source>
</evidence>
<dbReference type="Pfam" id="PF02225">
    <property type="entry name" value="PA"/>
    <property type="match status" value="1"/>
</dbReference>
<dbReference type="CDD" id="cd00538">
    <property type="entry name" value="PA"/>
    <property type="match status" value="1"/>
</dbReference>
<dbReference type="PANTHER" id="PTHR43399">
    <property type="entry name" value="SUBTILISIN-RELATED"/>
    <property type="match status" value="1"/>
</dbReference>
<name>A0AAW1Q4U1_9CHLO</name>
<keyword evidence="7" id="KW-1133">Transmembrane helix</keyword>
<reference evidence="11 12" key="1">
    <citation type="journal article" date="2024" name="Nat. Commun.">
        <title>Phylogenomics reveals the evolutionary origins of lichenization in chlorophyte algae.</title>
        <authorList>
            <person name="Puginier C."/>
            <person name="Libourel C."/>
            <person name="Otte J."/>
            <person name="Skaloud P."/>
            <person name="Haon M."/>
            <person name="Grisel S."/>
            <person name="Petersen M."/>
            <person name="Berrin J.G."/>
            <person name="Delaux P.M."/>
            <person name="Dal Grande F."/>
            <person name="Keller J."/>
        </authorList>
    </citation>
    <scope>NUCLEOTIDE SEQUENCE [LARGE SCALE GENOMIC DNA]</scope>
    <source>
        <strain evidence="11 12">SAG 2043</strain>
    </source>
</reference>
<keyword evidence="3 5" id="KW-0720">Serine protease</keyword>
<feature type="domain" description="PA" evidence="10">
    <location>
        <begin position="547"/>
        <end position="628"/>
    </location>
</feature>
<dbReference type="InterPro" id="IPR051048">
    <property type="entry name" value="Peptidase_S8/S53_subtilisin"/>
</dbReference>